<evidence type="ECO:0000256" key="1">
    <source>
        <dbReference type="ARBA" id="ARBA00022598"/>
    </source>
</evidence>
<dbReference type="InterPro" id="IPR045864">
    <property type="entry name" value="aa-tRNA-synth_II/BPL/LPL"/>
</dbReference>
<dbReference type="InterPro" id="IPR018149">
    <property type="entry name" value="Lys-tRNA-synth_II_C"/>
</dbReference>
<dbReference type="PROSITE" id="PS50862">
    <property type="entry name" value="AA_TRNA_LIGASE_II"/>
    <property type="match status" value="1"/>
</dbReference>
<keyword evidence="3" id="KW-0067">ATP-binding</keyword>
<dbReference type="InterPro" id="IPR006195">
    <property type="entry name" value="aa-tRNA-synth_II"/>
</dbReference>
<dbReference type="InterPro" id="IPR004525">
    <property type="entry name" value="EpmA"/>
</dbReference>
<organism evidence="5 6">
    <name type="scientific">Alloalcanivorax profundimaris</name>
    <dbReference type="NCBI Taxonomy" id="2735259"/>
    <lineage>
        <taxon>Bacteria</taxon>
        <taxon>Pseudomonadati</taxon>
        <taxon>Pseudomonadota</taxon>
        <taxon>Gammaproteobacteria</taxon>
        <taxon>Oceanospirillales</taxon>
        <taxon>Alcanivoracaceae</taxon>
        <taxon>Alloalcanivorax</taxon>
    </lineage>
</organism>
<comment type="caution">
    <text evidence="5">The sequence shown here is derived from an EMBL/GenBank/DDBJ whole genome shotgun (WGS) entry which is preliminary data.</text>
</comment>
<reference evidence="5 6" key="1">
    <citation type="submission" date="2012-09" db="EMBL/GenBank/DDBJ databases">
        <title>Genome Sequence of alkane-degrading Bacterium Alcanivorax sp. 521-1.</title>
        <authorList>
            <person name="Lai Q."/>
            <person name="Shao Z."/>
        </authorList>
    </citation>
    <scope>NUCLEOTIDE SEQUENCE [LARGE SCALE GENOMIC DNA]</scope>
    <source>
        <strain evidence="5 6">521-1</strain>
    </source>
</reference>
<name>A0ABS0AU26_9GAMM</name>
<dbReference type="Proteomes" id="UP000662703">
    <property type="component" value="Unassembled WGS sequence"/>
</dbReference>
<dbReference type="RefSeq" id="WP_194865824.1">
    <property type="nucleotide sequence ID" value="NZ_ARXX01000053.1"/>
</dbReference>
<protein>
    <submittedName>
        <fullName evidence="5">Lysyl-tRNA synthetase</fullName>
    </submittedName>
</protein>
<keyword evidence="2" id="KW-0547">Nucleotide-binding</keyword>
<dbReference type="PRINTS" id="PR00982">
    <property type="entry name" value="TRNASYNTHLYS"/>
</dbReference>
<dbReference type="InterPro" id="IPR004364">
    <property type="entry name" value="Aa-tRNA-synt_II"/>
</dbReference>
<dbReference type="NCBIfam" id="NF006828">
    <property type="entry name" value="PRK09350.1"/>
    <property type="match status" value="1"/>
</dbReference>
<accession>A0ABS0AU26</accession>
<evidence type="ECO:0000313" key="6">
    <source>
        <dbReference type="Proteomes" id="UP000662703"/>
    </source>
</evidence>
<keyword evidence="1" id="KW-0436">Ligase</keyword>
<dbReference type="EMBL" id="ARXX01000053">
    <property type="protein sequence ID" value="MBF5057649.1"/>
    <property type="molecule type" value="Genomic_DNA"/>
</dbReference>
<dbReference type="Gene3D" id="3.30.930.10">
    <property type="entry name" value="Bira Bifunctional Protein, Domain 2"/>
    <property type="match status" value="1"/>
</dbReference>
<evidence type="ECO:0000256" key="3">
    <source>
        <dbReference type="ARBA" id="ARBA00022840"/>
    </source>
</evidence>
<gene>
    <name evidence="5" type="ORF">Y5W_02943</name>
</gene>
<dbReference type="SUPFAM" id="SSF55681">
    <property type="entry name" value="Class II aaRS and biotin synthetases"/>
    <property type="match status" value="1"/>
</dbReference>
<keyword evidence="6" id="KW-1185">Reference proteome</keyword>
<dbReference type="NCBIfam" id="TIGR00462">
    <property type="entry name" value="genX"/>
    <property type="match status" value="1"/>
</dbReference>
<dbReference type="Pfam" id="PF00152">
    <property type="entry name" value="tRNA-synt_2"/>
    <property type="match status" value="1"/>
</dbReference>
<proteinExistence type="predicted"/>
<dbReference type="PANTHER" id="PTHR42918:SF6">
    <property type="entry name" value="ELONGATION FACTOR P--(R)-BETA-LYSINE LIGASE"/>
    <property type="match status" value="1"/>
</dbReference>
<evidence type="ECO:0000259" key="4">
    <source>
        <dbReference type="PROSITE" id="PS50862"/>
    </source>
</evidence>
<evidence type="ECO:0000313" key="5">
    <source>
        <dbReference type="EMBL" id="MBF5057649.1"/>
    </source>
</evidence>
<dbReference type="PANTHER" id="PTHR42918">
    <property type="entry name" value="LYSYL-TRNA SYNTHETASE"/>
    <property type="match status" value="1"/>
</dbReference>
<evidence type="ECO:0000256" key="2">
    <source>
        <dbReference type="ARBA" id="ARBA00022741"/>
    </source>
</evidence>
<sequence>MSDASWRPSAAHDALKARADLLRSVRAFFDGRGVMEVSTPLLAAHGVSDEHIDAIEVPGHGWLQTSPEYHMKRLLAAGSGPIYQIARAFRHGEAGARHNPEFTLLEWYRPGFDLEALVDECLALLGPLCGAAAERRRFRELFAAVTGLDPLTAPAADLAARAERAGAPTGLSGPQAVDYLMAVDVETALDPTVLTVVTDFPGWAAALAQTTEDGDGARVARRFEIYHRGLELANGYQELLDADEQARRFERDNEKRRAAGKRTMTPDPYLLAALAAGLPPCSGVALGLERLQMAVSGAGRIEQVWPFPVERA</sequence>
<feature type="domain" description="Aminoacyl-transfer RNA synthetases class-II family profile" evidence="4">
    <location>
        <begin position="13"/>
        <end position="306"/>
    </location>
</feature>